<name>T0ZC00_9ZZZZ</name>
<dbReference type="InterPro" id="IPR005835">
    <property type="entry name" value="NTP_transferase_dom"/>
</dbReference>
<reference evidence="2" key="1">
    <citation type="submission" date="2013-08" db="EMBL/GenBank/DDBJ databases">
        <authorList>
            <person name="Mendez C."/>
            <person name="Richter M."/>
            <person name="Ferrer M."/>
            <person name="Sanchez J."/>
        </authorList>
    </citation>
    <scope>NUCLEOTIDE SEQUENCE</scope>
</reference>
<dbReference type="InterPro" id="IPR029044">
    <property type="entry name" value="Nucleotide-diphossugar_trans"/>
</dbReference>
<dbReference type="SUPFAM" id="SSF53448">
    <property type="entry name" value="Nucleotide-diphospho-sugar transferases"/>
    <property type="match status" value="1"/>
</dbReference>
<dbReference type="EMBL" id="AUZX01011655">
    <property type="protein sequence ID" value="EQD42583.1"/>
    <property type="molecule type" value="Genomic_DNA"/>
</dbReference>
<dbReference type="Gene3D" id="3.90.550.10">
    <property type="entry name" value="Spore Coat Polysaccharide Biosynthesis Protein SpsA, Chain A"/>
    <property type="match status" value="1"/>
</dbReference>
<comment type="caution">
    <text evidence="2">The sequence shown here is derived from an EMBL/GenBank/DDBJ whole genome shotgun (WGS) entry which is preliminary data.</text>
</comment>
<dbReference type="AlphaFoldDB" id="T0ZC00"/>
<keyword evidence="2" id="KW-0808">Transferase</keyword>
<proteinExistence type="predicted"/>
<protein>
    <submittedName>
        <fullName evidence="2">1-phosphate thymidylyltransferase</fullName>
    </submittedName>
</protein>
<gene>
    <name evidence="2" type="ORF">B1A_15875</name>
</gene>
<dbReference type="Pfam" id="PF00483">
    <property type="entry name" value="NTP_transferase"/>
    <property type="match status" value="1"/>
</dbReference>
<accession>T0ZC00</accession>
<dbReference type="GO" id="GO:0016740">
    <property type="term" value="F:transferase activity"/>
    <property type="evidence" value="ECO:0007669"/>
    <property type="project" value="UniProtKB-KW"/>
</dbReference>
<feature type="non-terminal residue" evidence="2">
    <location>
        <position position="141"/>
    </location>
</feature>
<reference evidence="2" key="2">
    <citation type="journal article" date="2014" name="ISME J.">
        <title>Microbial stratification in low pH oxic and suboxic macroscopic growths along an acid mine drainage.</title>
        <authorList>
            <person name="Mendez-Garcia C."/>
            <person name="Mesa V."/>
            <person name="Sprenger R.R."/>
            <person name="Richter M."/>
            <person name="Diez M.S."/>
            <person name="Solano J."/>
            <person name="Bargiela R."/>
            <person name="Golyshina O.V."/>
            <person name="Manteca A."/>
            <person name="Ramos J.L."/>
            <person name="Gallego J.R."/>
            <person name="Llorente I."/>
            <person name="Martins Dos Santos V.A."/>
            <person name="Jensen O.N."/>
            <person name="Pelaez A.I."/>
            <person name="Sanchez J."/>
            <person name="Ferrer M."/>
        </authorList>
    </citation>
    <scope>NUCLEOTIDE SEQUENCE</scope>
</reference>
<feature type="domain" description="Nucleotidyl transferase" evidence="1">
    <location>
        <begin position="20"/>
        <end position="130"/>
    </location>
</feature>
<organism evidence="2">
    <name type="scientific">mine drainage metagenome</name>
    <dbReference type="NCBI Taxonomy" id="410659"/>
    <lineage>
        <taxon>unclassified sequences</taxon>
        <taxon>metagenomes</taxon>
        <taxon>ecological metagenomes</taxon>
    </lineage>
</organism>
<sequence>MFILNAGDGVILNKELYSRMVTEGQNGNVNILTGFKTDSPRSYGNIEFSREGEIIGVVEKPDSPRSDVALCASYVFEPGLFEEFDLEKNSGELTPSINNLITHRRKFKFYLVSRDEWISVGVAEKYARTIQTSLEYCNRLI</sequence>
<evidence type="ECO:0000259" key="1">
    <source>
        <dbReference type="Pfam" id="PF00483"/>
    </source>
</evidence>
<evidence type="ECO:0000313" key="2">
    <source>
        <dbReference type="EMBL" id="EQD42583.1"/>
    </source>
</evidence>